<evidence type="ECO:0000313" key="1">
    <source>
        <dbReference type="EMBL" id="CAK9055530.1"/>
    </source>
</evidence>
<proteinExistence type="predicted"/>
<keyword evidence="2" id="KW-1185">Reference proteome</keyword>
<protein>
    <submittedName>
        <fullName evidence="1">Uncharacterized protein</fullName>
    </submittedName>
</protein>
<evidence type="ECO:0000313" key="2">
    <source>
        <dbReference type="Proteomes" id="UP001642484"/>
    </source>
</evidence>
<comment type="caution">
    <text evidence="1">The sequence shown here is derived from an EMBL/GenBank/DDBJ whole genome shotgun (WGS) entry which is preliminary data.</text>
</comment>
<name>A0ABP0MVJ2_9DINO</name>
<dbReference type="EMBL" id="CAXAMN010020002">
    <property type="protein sequence ID" value="CAK9055530.1"/>
    <property type="molecule type" value="Genomic_DNA"/>
</dbReference>
<organism evidence="1 2">
    <name type="scientific">Durusdinium trenchii</name>
    <dbReference type="NCBI Taxonomy" id="1381693"/>
    <lineage>
        <taxon>Eukaryota</taxon>
        <taxon>Sar</taxon>
        <taxon>Alveolata</taxon>
        <taxon>Dinophyceae</taxon>
        <taxon>Suessiales</taxon>
        <taxon>Symbiodiniaceae</taxon>
        <taxon>Durusdinium</taxon>
    </lineage>
</organism>
<dbReference type="Proteomes" id="UP001642484">
    <property type="component" value="Unassembled WGS sequence"/>
</dbReference>
<accession>A0ABP0MVJ2</accession>
<sequence>MKQLLLCLGIWTVFEEQLKAIKPLVGFGNFSIRTIFPFMHLLNASDRSSENASGELPYVSTYYCPFLIQLVQLYIHAMADPAIGVASFYPSEARLRIALTCSSPLLQSTTLRDSHDCGILLQHKIEMLEEVERCFVHIDYQMRLHDDHDPEVPIDAKLYGGLCRSSPRAEGAKLAFQRTRGARAEEWGDEELTPCAELSGDRP</sequence>
<gene>
    <name evidence="1" type="ORF">CCMP2556_LOCUS27622</name>
</gene>
<reference evidence="1 2" key="1">
    <citation type="submission" date="2024-02" db="EMBL/GenBank/DDBJ databases">
        <authorList>
            <person name="Chen Y."/>
            <person name="Shah S."/>
            <person name="Dougan E. K."/>
            <person name="Thang M."/>
            <person name="Chan C."/>
        </authorList>
    </citation>
    <scope>NUCLEOTIDE SEQUENCE [LARGE SCALE GENOMIC DNA]</scope>
</reference>